<accession>A0A0E9TFT2</accession>
<evidence type="ECO:0000256" key="1">
    <source>
        <dbReference type="SAM" id="MobiDB-lite"/>
    </source>
</evidence>
<name>A0A0E9TFT2_ANGAN</name>
<reference evidence="2" key="1">
    <citation type="submission" date="2014-11" db="EMBL/GenBank/DDBJ databases">
        <authorList>
            <person name="Amaro Gonzalez C."/>
        </authorList>
    </citation>
    <scope>NUCLEOTIDE SEQUENCE</scope>
</reference>
<protein>
    <submittedName>
        <fullName evidence="2">Uncharacterized protein</fullName>
    </submittedName>
</protein>
<organism evidence="2">
    <name type="scientific">Anguilla anguilla</name>
    <name type="common">European freshwater eel</name>
    <name type="synonym">Muraena anguilla</name>
    <dbReference type="NCBI Taxonomy" id="7936"/>
    <lineage>
        <taxon>Eukaryota</taxon>
        <taxon>Metazoa</taxon>
        <taxon>Chordata</taxon>
        <taxon>Craniata</taxon>
        <taxon>Vertebrata</taxon>
        <taxon>Euteleostomi</taxon>
        <taxon>Actinopterygii</taxon>
        <taxon>Neopterygii</taxon>
        <taxon>Teleostei</taxon>
        <taxon>Anguilliformes</taxon>
        <taxon>Anguillidae</taxon>
        <taxon>Anguilla</taxon>
    </lineage>
</organism>
<feature type="region of interest" description="Disordered" evidence="1">
    <location>
        <begin position="34"/>
        <end position="90"/>
    </location>
</feature>
<feature type="compositionally biased region" description="Polar residues" evidence="1">
    <location>
        <begin position="69"/>
        <end position="90"/>
    </location>
</feature>
<feature type="compositionally biased region" description="Basic residues" evidence="1">
    <location>
        <begin position="34"/>
        <end position="55"/>
    </location>
</feature>
<reference evidence="2" key="2">
    <citation type="journal article" date="2015" name="Fish Shellfish Immunol.">
        <title>Early steps in the European eel (Anguilla anguilla)-Vibrio vulnificus interaction in the gills: Role of the RtxA13 toxin.</title>
        <authorList>
            <person name="Callol A."/>
            <person name="Pajuelo D."/>
            <person name="Ebbesson L."/>
            <person name="Teles M."/>
            <person name="MacKenzie S."/>
            <person name="Amaro C."/>
        </authorList>
    </citation>
    <scope>NUCLEOTIDE SEQUENCE</scope>
</reference>
<dbReference type="EMBL" id="GBXM01056116">
    <property type="protein sequence ID" value="JAH52461.1"/>
    <property type="molecule type" value="Transcribed_RNA"/>
</dbReference>
<dbReference type="AlphaFoldDB" id="A0A0E9TFT2"/>
<proteinExistence type="predicted"/>
<sequence>MYRKDYELKYRIEQLPKKNTRSEPSKSKCIKVKKFKKKTPTREKPLKRRQRKKSPMGRNLERNLAIEGSPSSTCQPFHRSLNNQLLTVHP</sequence>
<evidence type="ECO:0000313" key="2">
    <source>
        <dbReference type="EMBL" id="JAH52461.1"/>
    </source>
</evidence>